<sequence>MASNDQESKRFGHVPSKEWMDLPRDTKDVTLLYTNWQAVPDENKTKMLAYAKQKCNVPSDGAPWVLSTIAEAWKQYKKRIKELHYTPYQSFRKMLKNRPTTIPEDHFRKLVRFWNYEVTTAIAKKNTENRSKQKCNHRMGPVNFEMVRAELCAKKENNEEPSQAEMFVATRTNKKGETLHSSTQEMIDHVKVLKEIGHSDDETFEALFGKERHGRVHLYGRGITKTSLKKDKEIEQLKLKHQEEILTVNTRMDGITTLLKGLFQQINPTLSSEQVQAMIGTAQKSAPDVNSAPNEVRQNVPPSSGSSYMPNNEEEEDYMIEDHYLGIIFWMSTPLDILVVFFF</sequence>
<proteinExistence type="predicted"/>
<evidence type="ECO:0008006" key="4">
    <source>
        <dbReference type="Google" id="ProtNLM"/>
    </source>
</evidence>
<protein>
    <recommendedName>
        <fullName evidence="4">Transposase, Ptta/En/Spm, plant</fullName>
    </recommendedName>
</protein>
<dbReference type="Proteomes" id="UP001341840">
    <property type="component" value="Unassembled WGS sequence"/>
</dbReference>
<evidence type="ECO:0000313" key="2">
    <source>
        <dbReference type="EMBL" id="MED6157725.1"/>
    </source>
</evidence>
<keyword evidence="3" id="KW-1185">Reference proteome</keyword>
<evidence type="ECO:0000313" key="3">
    <source>
        <dbReference type="Proteomes" id="UP001341840"/>
    </source>
</evidence>
<feature type="compositionally biased region" description="Polar residues" evidence="1">
    <location>
        <begin position="291"/>
        <end position="310"/>
    </location>
</feature>
<dbReference type="Pfam" id="PF03004">
    <property type="entry name" value="Transposase_24"/>
    <property type="match status" value="1"/>
</dbReference>
<dbReference type="PANTHER" id="PTHR33144:SF16">
    <property type="entry name" value="OS02G0129000 PROTEIN"/>
    <property type="match status" value="1"/>
</dbReference>
<name>A0ABU6U964_9FABA</name>
<comment type="caution">
    <text evidence="2">The sequence shown here is derived from an EMBL/GenBank/DDBJ whole genome shotgun (WGS) entry which is preliminary data.</text>
</comment>
<gene>
    <name evidence="2" type="ORF">PIB30_025997</name>
</gene>
<dbReference type="InterPro" id="IPR004252">
    <property type="entry name" value="Probable_transposase_24"/>
</dbReference>
<organism evidence="2 3">
    <name type="scientific">Stylosanthes scabra</name>
    <dbReference type="NCBI Taxonomy" id="79078"/>
    <lineage>
        <taxon>Eukaryota</taxon>
        <taxon>Viridiplantae</taxon>
        <taxon>Streptophyta</taxon>
        <taxon>Embryophyta</taxon>
        <taxon>Tracheophyta</taxon>
        <taxon>Spermatophyta</taxon>
        <taxon>Magnoliopsida</taxon>
        <taxon>eudicotyledons</taxon>
        <taxon>Gunneridae</taxon>
        <taxon>Pentapetalae</taxon>
        <taxon>rosids</taxon>
        <taxon>fabids</taxon>
        <taxon>Fabales</taxon>
        <taxon>Fabaceae</taxon>
        <taxon>Papilionoideae</taxon>
        <taxon>50 kb inversion clade</taxon>
        <taxon>dalbergioids sensu lato</taxon>
        <taxon>Dalbergieae</taxon>
        <taxon>Pterocarpus clade</taxon>
        <taxon>Stylosanthes</taxon>
    </lineage>
</organism>
<dbReference type="PANTHER" id="PTHR33144">
    <property type="entry name" value="OS10G0409366 PROTEIN-RELATED"/>
    <property type="match status" value="1"/>
</dbReference>
<evidence type="ECO:0000256" key="1">
    <source>
        <dbReference type="SAM" id="MobiDB-lite"/>
    </source>
</evidence>
<feature type="region of interest" description="Disordered" evidence="1">
    <location>
        <begin position="282"/>
        <end position="311"/>
    </location>
</feature>
<dbReference type="EMBL" id="JASCZI010120925">
    <property type="protein sequence ID" value="MED6157725.1"/>
    <property type="molecule type" value="Genomic_DNA"/>
</dbReference>
<accession>A0ABU6U964</accession>
<reference evidence="2 3" key="1">
    <citation type="journal article" date="2023" name="Plants (Basel)">
        <title>Bridging the Gap: Combining Genomics and Transcriptomics Approaches to Understand Stylosanthes scabra, an Orphan Legume from the Brazilian Caatinga.</title>
        <authorList>
            <person name="Ferreira-Neto J.R.C."/>
            <person name="da Silva M.D."/>
            <person name="Binneck E."/>
            <person name="de Melo N.F."/>
            <person name="da Silva R.H."/>
            <person name="de Melo A.L.T.M."/>
            <person name="Pandolfi V."/>
            <person name="Bustamante F.O."/>
            <person name="Brasileiro-Vidal A.C."/>
            <person name="Benko-Iseppon A.M."/>
        </authorList>
    </citation>
    <scope>NUCLEOTIDE SEQUENCE [LARGE SCALE GENOMIC DNA]</scope>
    <source>
        <tissue evidence="2">Leaves</tissue>
    </source>
</reference>